<dbReference type="Gene3D" id="3.20.20.70">
    <property type="entry name" value="Aldolase class I"/>
    <property type="match status" value="1"/>
</dbReference>
<dbReference type="SUPFAM" id="SSF102114">
    <property type="entry name" value="Radical SAM enzymes"/>
    <property type="match status" value="1"/>
</dbReference>
<comment type="caution">
    <text evidence="1">The sequence shown here is derived from an EMBL/GenBank/DDBJ whole genome shotgun (WGS) entry which is preliminary data.</text>
</comment>
<gene>
    <name evidence="1" type="ORF">SDC9_182895</name>
</gene>
<dbReference type="EMBL" id="VSSQ01088948">
    <property type="protein sequence ID" value="MPN35397.1"/>
    <property type="molecule type" value="Genomic_DNA"/>
</dbReference>
<sequence length="188" mass="21433">MPQDVLLAGIPLHSDYPGDHDAVTRVSGSFDETVRGLYHLGEFGIRVELRVLITQYNYRRLKKISDFLYRHLPFLDFVAFMGMEVTGWATRNAAQVWIDPADFQDNLEEAVLNSAGWGMDCCIYNIPHCLLRKSLYPYACHSISDWKNQFLPVCGDCPMRNECCGLFSTSSRQSRAIKPVDGMTPNRF</sequence>
<protein>
    <submittedName>
        <fullName evidence="1">Uncharacterized protein</fullName>
    </submittedName>
</protein>
<dbReference type="AlphaFoldDB" id="A0A645H8N2"/>
<reference evidence="1" key="1">
    <citation type="submission" date="2019-08" db="EMBL/GenBank/DDBJ databases">
        <authorList>
            <person name="Kucharzyk K."/>
            <person name="Murdoch R.W."/>
            <person name="Higgins S."/>
            <person name="Loffler F."/>
        </authorList>
    </citation>
    <scope>NUCLEOTIDE SEQUENCE</scope>
</reference>
<dbReference type="InterPro" id="IPR013785">
    <property type="entry name" value="Aldolase_TIM"/>
</dbReference>
<name>A0A645H8N2_9ZZZZ</name>
<organism evidence="1">
    <name type="scientific">bioreactor metagenome</name>
    <dbReference type="NCBI Taxonomy" id="1076179"/>
    <lineage>
        <taxon>unclassified sequences</taxon>
        <taxon>metagenomes</taxon>
        <taxon>ecological metagenomes</taxon>
    </lineage>
</organism>
<accession>A0A645H8N2</accession>
<dbReference type="InterPro" id="IPR058240">
    <property type="entry name" value="rSAM_sf"/>
</dbReference>
<proteinExistence type="predicted"/>
<evidence type="ECO:0000313" key="1">
    <source>
        <dbReference type="EMBL" id="MPN35397.1"/>
    </source>
</evidence>